<evidence type="ECO:0000313" key="3">
    <source>
        <dbReference type="Proteomes" id="UP000288178"/>
    </source>
</evidence>
<feature type="transmembrane region" description="Helical" evidence="1">
    <location>
        <begin position="74"/>
        <end position="100"/>
    </location>
</feature>
<evidence type="ECO:0000256" key="1">
    <source>
        <dbReference type="SAM" id="Phobius"/>
    </source>
</evidence>
<dbReference type="Pfam" id="PF10754">
    <property type="entry name" value="DUF2569"/>
    <property type="match status" value="1"/>
</dbReference>
<gene>
    <name evidence="2" type="ORF">ENE75_23620</name>
</gene>
<dbReference type="EMBL" id="SACT01000013">
    <property type="protein sequence ID" value="RVT47694.1"/>
    <property type="molecule type" value="Genomic_DNA"/>
</dbReference>
<protein>
    <submittedName>
        <fullName evidence="2">DUF2569 domain-containing protein</fullName>
    </submittedName>
</protein>
<keyword evidence="1" id="KW-0812">Transmembrane</keyword>
<name>A0A437JLY5_9BURK</name>
<proteinExistence type="predicted"/>
<keyword evidence="3" id="KW-1185">Reference proteome</keyword>
<dbReference type="AlphaFoldDB" id="A0A437JLY5"/>
<dbReference type="Proteomes" id="UP000288178">
    <property type="component" value="Unassembled WGS sequence"/>
</dbReference>
<accession>A0A437JLY5</accession>
<feature type="transmembrane region" description="Helical" evidence="1">
    <location>
        <begin position="25"/>
        <end position="48"/>
    </location>
</feature>
<dbReference type="InterPro" id="IPR019690">
    <property type="entry name" value="DUF2569"/>
</dbReference>
<evidence type="ECO:0000313" key="2">
    <source>
        <dbReference type="EMBL" id="RVT47694.1"/>
    </source>
</evidence>
<comment type="caution">
    <text evidence="2">The sequence shown here is derived from an EMBL/GenBank/DDBJ whole genome shotgun (WGS) entry which is preliminary data.</text>
</comment>
<reference evidence="2 3" key="1">
    <citation type="submission" date="2019-01" db="EMBL/GenBank/DDBJ databases">
        <authorList>
            <person name="Chen W.-M."/>
        </authorList>
    </citation>
    <scope>NUCLEOTIDE SEQUENCE [LARGE SCALE GENOMIC DNA]</scope>
    <source>
        <strain evidence="2 3">ICH-3</strain>
    </source>
</reference>
<organism evidence="2 3">
    <name type="scientific">Rubrivivax albus</name>
    <dbReference type="NCBI Taxonomy" id="2499835"/>
    <lineage>
        <taxon>Bacteria</taxon>
        <taxon>Pseudomonadati</taxon>
        <taxon>Pseudomonadota</taxon>
        <taxon>Betaproteobacteria</taxon>
        <taxon>Burkholderiales</taxon>
        <taxon>Sphaerotilaceae</taxon>
        <taxon>Rubrivivax</taxon>
    </lineage>
</organism>
<keyword evidence="1" id="KW-0472">Membrane</keyword>
<feature type="transmembrane region" description="Helical" evidence="1">
    <location>
        <begin position="112"/>
        <end position="132"/>
    </location>
</feature>
<sequence length="173" mass="19298">MHREHRKIEEISLAEKEAGEDPKGIAGWLILVVIGLVVSPLRTLHALYENHWLIIRDGIWPVLTTPGTEHYHPLWAPLFAFEVFANVGSVLLALIALALLLQKSRHAPRLAIVWLGWGVVFGVLDYVIAGQIPAVAEQSGSEAIRELSRSVAGAAIWIPYFLRSRRVKNTFVQ</sequence>
<feature type="transmembrane region" description="Helical" evidence="1">
    <location>
        <begin position="144"/>
        <end position="162"/>
    </location>
</feature>
<keyword evidence="1" id="KW-1133">Transmembrane helix</keyword>